<keyword evidence="1" id="KW-0812">Transmembrane</keyword>
<evidence type="ECO:0000313" key="2">
    <source>
        <dbReference type="EMBL" id="EWZ28081.1"/>
    </source>
</evidence>
<protein>
    <submittedName>
        <fullName evidence="2">Uncharacterized protein</fullName>
    </submittedName>
</protein>
<proteinExistence type="predicted"/>
<dbReference type="Proteomes" id="UP000030766">
    <property type="component" value="Unassembled WGS sequence"/>
</dbReference>
<accession>W9J879</accession>
<name>W9J879_FUSOX</name>
<dbReference type="VEuPathDB" id="FungiDB:FOZG_18215"/>
<dbReference type="HOGENOM" id="CLU_2469188_0_0_1"/>
<sequence>MSDEAFLPQFESGFLEPGVSFAKLNESDAGVEQGGSPEGKLLKKQFAGSKILFHLLFWGAHLGTFAYGWCVQKSNPQGKTAQSKSNNI</sequence>
<keyword evidence="1" id="KW-1133">Transmembrane helix</keyword>
<reference evidence="2" key="1">
    <citation type="submission" date="2011-06" db="EMBL/GenBank/DDBJ databases">
        <title>The Genome Sequence of Fusarium oxysporum Fo47.</title>
        <authorList>
            <consortium name="The Broad Institute Genome Sequencing Platform"/>
            <person name="Ma L.-J."/>
            <person name="Gale L.R."/>
            <person name="Schwartz D.C."/>
            <person name="Zhou S."/>
            <person name="Corby-Kistler H."/>
            <person name="Young S.K."/>
            <person name="Zeng Q."/>
            <person name="Gargeya S."/>
            <person name="Fitzgerald M."/>
            <person name="Haas B."/>
            <person name="Abouelleil A."/>
            <person name="Alvarado L."/>
            <person name="Arachchi H.M."/>
            <person name="Berlin A."/>
            <person name="Brown A."/>
            <person name="Chapman S.B."/>
            <person name="Chen Z."/>
            <person name="Dunbar C."/>
            <person name="Freedman E."/>
            <person name="Gearin G."/>
            <person name="Gellesch M."/>
            <person name="Goldberg J."/>
            <person name="Griggs A."/>
            <person name="Gujja S."/>
            <person name="Heiman D."/>
            <person name="Howarth C."/>
            <person name="Larson L."/>
            <person name="Lui A."/>
            <person name="MacDonald P.J.P."/>
            <person name="Mehta T."/>
            <person name="Montmayeur A."/>
            <person name="Murphy C."/>
            <person name="Neiman D."/>
            <person name="Pearson M."/>
            <person name="Priest M."/>
            <person name="Roberts A."/>
            <person name="Saif S."/>
            <person name="Shea T."/>
            <person name="Shenoy N."/>
            <person name="Sisk P."/>
            <person name="Stolte C."/>
            <person name="Sykes S."/>
            <person name="Wortman J."/>
            <person name="Nusbaum C."/>
            <person name="Birren B."/>
        </authorList>
    </citation>
    <scope>NUCLEOTIDE SEQUENCE [LARGE SCALE GENOMIC DNA]</scope>
    <source>
        <strain evidence="2">Fo47</strain>
    </source>
</reference>
<reference evidence="2" key="2">
    <citation type="submission" date="2012-06" db="EMBL/GenBank/DDBJ databases">
        <title>Annotation of the Genome Sequence of Fusarium oxysporum Fo47.</title>
        <authorList>
            <consortium name="The Broad Institute Genomics Platform"/>
            <person name="Ma L.-J."/>
            <person name="Corby-Kistler H."/>
            <person name="Broz K."/>
            <person name="Gale L.R."/>
            <person name="Jonkers W."/>
            <person name="O'Donnell K."/>
            <person name="Ploetz R."/>
            <person name="Steinberg C."/>
            <person name="Schwartz D.C."/>
            <person name="VanEtten H."/>
            <person name="Zhou S."/>
            <person name="Young S.K."/>
            <person name="Zeng Q."/>
            <person name="Gargeya S."/>
            <person name="Fitzgerald M."/>
            <person name="Abouelleil A."/>
            <person name="Alvarado L."/>
            <person name="Chapman S.B."/>
            <person name="Gainer-Dewar J."/>
            <person name="Goldberg J."/>
            <person name="Griggs A."/>
            <person name="Gujja S."/>
            <person name="Hansen M."/>
            <person name="Howarth C."/>
            <person name="Imamovic A."/>
            <person name="Ireland A."/>
            <person name="Larimer J."/>
            <person name="McCowan C."/>
            <person name="Murphy C."/>
            <person name="Pearson M."/>
            <person name="Poon T.W."/>
            <person name="Priest M."/>
            <person name="Roberts A."/>
            <person name="Saif S."/>
            <person name="Shea T."/>
            <person name="Sykes S."/>
            <person name="Wortman J."/>
            <person name="Nusbaum C."/>
            <person name="Birren B."/>
        </authorList>
    </citation>
    <scope>NUCLEOTIDE SEQUENCE</scope>
    <source>
        <strain evidence="2">Fo47</strain>
    </source>
</reference>
<evidence type="ECO:0000256" key="1">
    <source>
        <dbReference type="SAM" id="Phobius"/>
    </source>
</evidence>
<feature type="transmembrane region" description="Helical" evidence="1">
    <location>
        <begin position="51"/>
        <end position="69"/>
    </location>
</feature>
<organism evidence="2">
    <name type="scientific">Fusarium oxysporum Fo47</name>
    <dbReference type="NCBI Taxonomy" id="660027"/>
    <lineage>
        <taxon>Eukaryota</taxon>
        <taxon>Fungi</taxon>
        <taxon>Dikarya</taxon>
        <taxon>Ascomycota</taxon>
        <taxon>Pezizomycotina</taxon>
        <taxon>Sordariomycetes</taxon>
        <taxon>Hypocreomycetidae</taxon>
        <taxon>Hypocreales</taxon>
        <taxon>Nectriaceae</taxon>
        <taxon>Fusarium</taxon>
        <taxon>Fusarium oxysporum species complex</taxon>
    </lineage>
</organism>
<gene>
    <name evidence="2" type="ORF">FOZG_18215</name>
</gene>
<dbReference type="EMBL" id="JH717937">
    <property type="protein sequence ID" value="EWZ28081.1"/>
    <property type="molecule type" value="Genomic_DNA"/>
</dbReference>
<keyword evidence="1" id="KW-0472">Membrane</keyword>
<dbReference type="AlphaFoldDB" id="W9J879"/>